<comment type="caution">
    <text evidence="3">The sequence shown here is derived from an EMBL/GenBank/DDBJ whole genome shotgun (WGS) entry which is preliminary data.</text>
</comment>
<organism evidence="3 4">
    <name type="scientific">Coraliomargarita sinensis</name>
    <dbReference type="NCBI Taxonomy" id="2174842"/>
    <lineage>
        <taxon>Bacteria</taxon>
        <taxon>Pseudomonadati</taxon>
        <taxon>Verrucomicrobiota</taxon>
        <taxon>Opitutia</taxon>
        <taxon>Puniceicoccales</taxon>
        <taxon>Coraliomargaritaceae</taxon>
        <taxon>Coraliomargarita</taxon>
    </lineage>
</organism>
<keyword evidence="1" id="KW-0479">Metal-binding</keyword>
<protein>
    <recommendedName>
        <fullName evidence="2">Cupin type-2 domain-containing protein</fullName>
    </recommendedName>
</protein>
<accession>A0A317ZE92</accession>
<dbReference type="RefSeq" id="WP_110131625.1">
    <property type="nucleotide sequence ID" value="NZ_QHJQ01000008.1"/>
</dbReference>
<dbReference type="OrthoDB" id="6058at2"/>
<dbReference type="Proteomes" id="UP000247099">
    <property type="component" value="Unassembled WGS sequence"/>
</dbReference>
<proteinExistence type="predicted"/>
<dbReference type="InterPro" id="IPR051610">
    <property type="entry name" value="GPI/OXD"/>
</dbReference>
<dbReference type="AlphaFoldDB" id="A0A317ZE92"/>
<evidence type="ECO:0000256" key="1">
    <source>
        <dbReference type="ARBA" id="ARBA00022723"/>
    </source>
</evidence>
<dbReference type="PANTHER" id="PTHR35848">
    <property type="entry name" value="OXALATE-BINDING PROTEIN"/>
    <property type="match status" value="1"/>
</dbReference>
<evidence type="ECO:0000313" key="4">
    <source>
        <dbReference type="Proteomes" id="UP000247099"/>
    </source>
</evidence>
<reference evidence="3 4" key="1">
    <citation type="submission" date="2018-05" db="EMBL/GenBank/DDBJ databases">
        <title>Coraliomargarita sinensis sp. nov., isolated from a marine solar saltern.</title>
        <authorList>
            <person name="Zhou L.Y."/>
        </authorList>
    </citation>
    <scope>NUCLEOTIDE SEQUENCE [LARGE SCALE GENOMIC DNA]</scope>
    <source>
        <strain evidence="3 4">WN38</strain>
    </source>
</reference>
<dbReference type="InterPro" id="IPR014710">
    <property type="entry name" value="RmlC-like_jellyroll"/>
</dbReference>
<dbReference type="GO" id="GO:0046872">
    <property type="term" value="F:metal ion binding"/>
    <property type="evidence" value="ECO:0007669"/>
    <property type="project" value="UniProtKB-KW"/>
</dbReference>
<dbReference type="InterPro" id="IPR013096">
    <property type="entry name" value="Cupin_2"/>
</dbReference>
<dbReference type="Gene3D" id="2.60.120.10">
    <property type="entry name" value="Jelly Rolls"/>
    <property type="match status" value="1"/>
</dbReference>
<evidence type="ECO:0000313" key="3">
    <source>
        <dbReference type="EMBL" id="PXA03626.1"/>
    </source>
</evidence>
<feature type="domain" description="Cupin type-2" evidence="2">
    <location>
        <begin position="42"/>
        <end position="109"/>
    </location>
</feature>
<dbReference type="Pfam" id="PF07883">
    <property type="entry name" value="Cupin_2"/>
    <property type="match status" value="1"/>
</dbReference>
<dbReference type="SUPFAM" id="SSF51182">
    <property type="entry name" value="RmlC-like cupins"/>
    <property type="match status" value="1"/>
</dbReference>
<keyword evidence="4" id="KW-1185">Reference proteome</keyword>
<gene>
    <name evidence="3" type="ORF">DDZ13_11645</name>
</gene>
<sequence>MIKKVHEIVPEIAEAVRGGSGSVSAHKLLDFFPGSAIKSVGIVRLEAGASIGDHSHEGDEDFYYCLSGSGIVVDNGVEQAFTPGTLQITRSGESQALHNTGETELVFLAALIATVEE</sequence>
<dbReference type="InterPro" id="IPR011051">
    <property type="entry name" value="RmlC_Cupin_sf"/>
</dbReference>
<dbReference type="EMBL" id="QHJQ01000008">
    <property type="protein sequence ID" value="PXA03626.1"/>
    <property type="molecule type" value="Genomic_DNA"/>
</dbReference>
<name>A0A317ZE92_9BACT</name>
<dbReference type="InParanoid" id="A0A317ZE92"/>
<dbReference type="PANTHER" id="PTHR35848:SF6">
    <property type="entry name" value="CUPIN TYPE-2 DOMAIN-CONTAINING PROTEIN"/>
    <property type="match status" value="1"/>
</dbReference>
<evidence type="ECO:0000259" key="2">
    <source>
        <dbReference type="Pfam" id="PF07883"/>
    </source>
</evidence>